<organism evidence="2 3">
    <name type="scientific">Pararhizobium mangrovi</name>
    <dbReference type="NCBI Taxonomy" id="2590452"/>
    <lineage>
        <taxon>Bacteria</taxon>
        <taxon>Pseudomonadati</taxon>
        <taxon>Pseudomonadota</taxon>
        <taxon>Alphaproteobacteria</taxon>
        <taxon>Hyphomicrobiales</taxon>
        <taxon>Rhizobiaceae</taxon>
        <taxon>Rhizobium/Agrobacterium group</taxon>
        <taxon>Pararhizobium</taxon>
    </lineage>
</organism>
<dbReference type="EMBL" id="VHLH01000030">
    <property type="protein sequence ID" value="TPW26444.1"/>
    <property type="molecule type" value="Genomic_DNA"/>
</dbReference>
<evidence type="ECO:0000313" key="3">
    <source>
        <dbReference type="Proteomes" id="UP000320314"/>
    </source>
</evidence>
<proteinExistence type="predicted"/>
<evidence type="ECO:0000313" key="2">
    <source>
        <dbReference type="EMBL" id="TPW26444.1"/>
    </source>
</evidence>
<sequence length="211" mass="22634">MRHLVAGLFQSLDGVVQAPGGPDEDRSGGFAHGGWTVPHFDEETGAFIDRIFSAEFALLLGKRTYDIFAAYWPHAGEDQPLARAINAAEKFVLTHSSEPLAWHNSHRVADFEAIAALKQTDGPNLLVQGSSTLYPGLIDRGLIDRLFLLTFPVILGHGKRALADAPAAGFRLEESAISPSGVTIGFYAPSGPVETGSFDLPEPSNDKGDRP</sequence>
<dbReference type="Proteomes" id="UP000320314">
    <property type="component" value="Unassembled WGS sequence"/>
</dbReference>
<dbReference type="SUPFAM" id="SSF53597">
    <property type="entry name" value="Dihydrofolate reductase-like"/>
    <property type="match status" value="1"/>
</dbReference>
<dbReference type="RefSeq" id="WP_141167828.1">
    <property type="nucleotide sequence ID" value="NZ_VHLH01000030.1"/>
</dbReference>
<gene>
    <name evidence="2" type="ORF">FJU11_14680</name>
</gene>
<keyword evidence="3" id="KW-1185">Reference proteome</keyword>
<dbReference type="GO" id="GO:0009231">
    <property type="term" value="P:riboflavin biosynthetic process"/>
    <property type="evidence" value="ECO:0007669"/>
    <property type="project" value="InterPro"/>
</dbReference>
<name>A0A506U0E0_9HYPH</name>
<comment type="caution">
    <text evidence="2">The sequence shown here is derived from an EMBL/GenBank/DDBJ whole genome shotgun (WGS) entry which is preliminary data.</text>
</comment>
<dbReference type="Gene3D" id="3.40.430.10">
    <property type="entry name" value="Dihydrofolate Reductase, subunit A"/>
    <property type="match status" value="1"/>
</dbReference>
<dbReference type="Pfam" id="PF01872">
    <property type="entry name" value="RibD_C"/>
    <property type="match status" value="1"/>
</dbReference>
<dbReference type="OrthoDB" id="7342392at2"/>
<dbReference type="GO" id="GO:0008703">
    <property type="term" value="F:5-amino-6-(5-phosphoribosylamino)uracil reductase activity"/>
    <property type="evidence" value="ECO:0007669"/>
    <property type="project" value="InterPro"/>
</dbReference>
<dbReference type="InterPro" id="IPR002734">
    <property type="entry name" value="RibDG_C"/>
</dbReference>
<protein>
    <submittedName>
        <fullName evidence="2">Dihydrofolate reductase</fullName>
    </submittedName>
</protein>
<dbReference type="InterPro" id="IPR024072">
    <property type="entry name" value="DHFR-like_dom_sf"/>
</dbReference>
<dbReference type="AlphaFoldDB" id="A0A506U0E0"/>
<accession>A0A506U0E0</accession>
<feature type="domain" description="Bacterial bifunctional deaminase-reductase C-terminal" evidence="1">
    <location>
        <begin position="3"/>
        <end position="169"/>
    </location>
</feature>
<evidence type="ECO:0000259" key="1">
    <source>
        <dbReference type="Pfam" id="PF01872"/>
    </source>
</evidence>
<reference evidence="2 3" key="1">
    <citation type="submission" date="2019-06" db="EMBL/GenBank/DDBJ databases">
        <authorList>
            <person name="Li M."/>
        </authorList>
    </citation>
    <scope>NUCLEOTIDE SEQUENCE [LARGE SCALE GENOMIC DNA]</scope>
    <source>
        <strain evidence="2 3">BGMRC6574</strain>
    </source>
</reference>